<evidence type="ECO:0008006" key="3">
    <source>
        <dbReference type="Google" id="ProtNLM"/>
    </source>
</evidence>
<protein>
    <recommendedName>
        <fullName evidence="3">Replication protein</fullName>
    </recommendedName>
</protein>
<dbReference type="RefSeq" id="WP_107722288.1">
    <property type="nucleotide sequence ID" value="NZ_QAZN01000037.1"/>
</dbReference>
<dbReference type="Proteomes" id="UP000244083">
    <property type="component" value="Unassembled WGS sequence"/>
</dbReference>
<gene>
    <name evidence="1" type="ORF">DB325_10340</name>
</gene>
<dbReference type="AlphaFoldDB" id="A0A2T5Q137"/>
<dbReference type="EMBL" id="QAZN01000037">
    <property type="protein sequence ID" value="PTV00521.1"/>
    <property type="molecule type" value="Genomic_DNA"/>
</dbReference>
<comment type="caution">
    <text evidence="1">The sequence shown here is derived from an EMBL/GenBank/DDBJ whole genome shotgun (WGS) entry which is preliminary data.</text>
</comment>
<evidence type="ECO:0000313" key="1">
    <source>
        <dbReference type="EMBL" id="PTV00521.1"/>
    </source>
</evidence>
<evidence type="ECO:0000313" key="2">
    <source>
        <dbReference type="Proteomes" id="UP000244083"/>
    </source>
</evidence>
<proteinExistence type="predicted"/>
<organism evidence="1 2">
    <name type="scientific">Limosilactobacillus reuteri</name>
    <name type="common">Lactobacillus reuteri</name>
    <dbReference type="NCBI Taxonomy" id="1598"/>
    <lineage>
        <taxon>Bacteria</taxon>
        <taxon>Bacillati</taxon>
        <taxon>Bacillota</taxon>
        <taxon>Bacilli</taxon>
        <taxon>Lactobacillales</taxon>
        <taxon>Lactobacillaceae</taxon>
        <taxon>Limosilactobacillus</taxon>
    </lineage>
</organism>
<reference evidence="2" key="1">
    <citation type="submission" date="2018-04" db="EMBL/GenBank/DDBJ databases">
        <title>Draft Genome Sequences of 10 Lactobacillus Species from 22 Commercial Probiotic Products.</title>
        <authorList>
            <person name="Gangiredla J."/>
            <person name="Barnaba T.J."/>
            <person name="Mammel M.K."/>
            <person name="Lacher D.W."/>
            <person name="Elkins C.A."/>
            <person name="Lampel K.A."/>
            <person name="Whitehouse C.A."/>
            <person name="Tartera C."/>
        </authorList>
    </citation>
    <scope>NUCLEOTIDE SEQUENCE [LARGE SCALE GENOMIC DNA]</scope>
    <source>
        <strain evidence="2">DS12_10</strain>
    </source>
</reference>
<sequence length="750" mass="87065">MSFVTNQNTASQFVGLLHSEQIFNTLVSLANAKNYIDLSKKQKAQLSFFEKYNFNILKPKSTFNVLSNSAKTRVKAQLFSVGLSHSPLKQSNEASRDTMEMMYTYDILTYLAQKNFELEDDQVHTSMLTISFENADKEHLSDSIQELLLFYRQLKDFFRKTLDWKDNDYLGTIPSLEVTINNAKLEKHNPKAIWHAHLHILIFNSHELEIKSVRSKIWNKYSSLCKKAGIYASEKAFLLENAYAKAEGQNSYDCFLNDKKKKKQQEHKIARAATAEAGKYAIKSSDYNKFLKFNEKDELDDFALQCFAELYSSFVKPSISKNCEYKNAEQLRKRLTKRVRMQGSGLYQTARQIFNALKIVGLDGIFLFRKADGDMSRVPNFFTQCLQIGFNNLAKNKKSESGYRYYAQILSESSLNLAEIIYYNSDFLANTLFPARKVLNYLIAKHRPVEMSKKQEVIFDVLINFSAYRTSKDQIIDVFNDWIKTVKENIIVEKDGTSTFDKNRVHDLRQVRDAYDEAVINDIDFYKDVRIFKNLEIAKNFKKIMNDGDGFEQFITNDSPFVFKDNKYKDYFVNSAEKNGKFSKSVHDTTITMSDIKTFRKYQSKMGDNFCITVETIKLVPVIFAYLKMKGLEIRLAKSDYDQGAQIWEYWTNRRMGEQCACSAELSFIVDCLEFALNPSLKLKEKILYYHNKEIMIDLVVNAEHLEKLIVNLYKKNASKNNPAFKNIDIDKTVTYTKTTDIERLINMVA</sequence>
<accession>A0A2T5Q137</accession>
<name>A0A2T5Q137_LIMRT</name>